<dbReference type="PANTHER" id="PTHR47800:SF5">
    <property type="entry name" value="FER-1-LIKE PROTEIN 6"/>
    <property type="match status" value="1"/>
</dbReference>
<feature type="compositionally biased region" description="Polar residues" evidence="1">
    <location>
        <begin position="582"/>
        <end position="603"/>
    </location>
</feature>
<dbReference type="GeneID" id="19974009"/>
<dbReference type="InterPro" id="IPR000008">
    <property type="entry name" value="C2_dom"/>
</dbReference>
<proteinExistence type="predicted"/>
<dbReference type="EMBL" id="KB822722">
    <property type="protein sequence ID" value="ETN38633.1"/>
    <property type="molecule type" value="Genomic_DNA"/>
</dbReference>
<dbReference type="VEuPathDB" id="FungiDB:HMPREF1541_06670"/>
<feature type="domain" description="C2" evidence="2">
    <location>
        <begin position="62"/>
        <end position="193"/>
    </location>
</feature>
<feature type="compositionally biased region" description="Polar residues" evidence="1">
    <location>
        <begin position="1"/>
        <end position="12"/>
    </location>
</feature>
<gene>
    <name evidence="3" type="ORF">HMPREF1541_06670</name>
</gene>
<evidence type="ECO:0000259" key="2">
    <source>
        <dbReference type="PROSITE" id="PS50004"/>
    </source>
</evidence>
<dbReference type="HOGENOM" id="CLU_022666_2_0_1"/>
<evidence type="ECO:0000313" key="3">
    <source>
        <dbReference type="EMBL" id="ETN38633.1"/>
    </source>
</evidence>
<dbReference type="InterPro" id="IPR035892">
    <property type="entry name" value="C2_domain_sf"/>
</dbReference>
<name>W2RSB1_CYPE1</name>
<feature type="compositionally biased region" description="Basic and acidic residues" evidence="1">
    <location>
        <begin position="20"/>
        <end position="35"/>
    </location>
</feature>
<protein>
    <recommendedName>
        <fullName evidence="2">C2 domain-containing protein</fullName>
    </recommendedName>
</protein>
<feature type="compositionally biased region" description="Basic and acidic residues" evidence="1">
    <location>
        <begin position="509"/>
        <end position="518"/>
    </location>
</feature>
<dbReference type="SUPFAM" id="SSF49562">
    <property type="entry name" value="C2 domain (Calcium/lipid-binding domain, CaLB)"/>
    <property type="match status" value="1"/>
</dbReference>
<feature type="region of interest" description="Disordered" evidence="1">
    <location>
        <begin position="1"/>
        <end position="76"/>
    </location>
</feature>
<feature type="compositionally biased region" description="Acidic residues" evidence="1">
    <location>
        <begin position="433"/>
        <end position="445"/>
    </location>
</feature>
<feature type="compositionally biased region" description="Polar residues" evidence="1">
    <location>
        <begin position="36"/>
        <end position="47"/>
    </location>
</feature>
<evidence type="ECO:0000256" key="1">
    <source>
        <dbReference type="SAM" id="MobiDB-lite"/>
    </source>
</evidence>
<dbReference type="eggNOG" id="ENOG502S261">
    <property type="taxonomic scope" value="Eukaryota"/>
</dbReference>
<reference evidence="3 4" key="1">
    <citation type="submission" date="2013-03" db="EMBL/GenBank/DDBJ databases">
        <title>The Genome Sequence of Phialophora europaea CBS 101466.</title>
        <authorList>
            <consortium name="The Broad Institute Genomics Platform"/>
            <person name="Cuomo C."/>
            <person name="de Hoog S."/>
            <person name="Gorbushina A."/>
            <person name="Walker B."/>
            <person name="Young S.K."/>
            <person name="Zeng Q."/>
            <person name="Gargeya S."/>
            <person name="Fitzgerald M."/>
            <person name="Haas B."/>
            <person name="Abouelleil A."/>
            <person name="Allen A.W."/>
            <person name="Alvarado L."/>
            <person name="Arachchi H.M."/>
            <person name="Berlin A.M."/>
            <person name="Chapman S.B."/>
            <person name="Gainer-Dewar J."/>
            <person name="Goldberg J."/>
            <person name="Griggs A."/>
            <person name="Gujja S."/>
            <person name="Hansen M."/>
            <person name="Howarth C."/>
            <person name="Imamovic A."/>
            <person name="Ireland A."/>
            <person name="Larimer J."/>
            <person name="McCowan C."/>
            <person name="Murphy C."/>
            <person name="Pearson M."/>
            <person name="Poon T.W."/>
            <person name="Priest M."/>
            <person name="Roberts A."/>
            <person name="Saif S."/>
            <person name="Shea T."/>
            <person name="Sisk P."/>
            <person name="Sykes S."/>
            <person name="Wortman J."/>
            <person name="Nusbaum C."/>
            <person name="Birren B."/>
        </authorList>
    </citation>
    <scope>NUCLEOTIDE SEQUENCE [LARGE SCALE GENOMIC DNA]</scope>
    <source>
        <strain evidence="3 4">CBS 101466</strain>
    </source>
</reference>
<dbReference type="SMART" id="SM00239">
    <property type="entry name" value="C2"/>
    <property type="match status" value="1"/>
</dbReference>
<feature type="compositionally biased region" description="Basic and acidic residues" evidence="1">
    <location>
        <begin position="657"/>
        <end position="684"/>
    </location>
</feature>
<dbReference type="GO" id="GO:0010628">
    <property type="term" value="P:positive regulation of gene expression"/>
    <property type="evidence" value="ECO:0007669"/>
    <property type="project" value="TreeGrafter"/>
</dbReference>
<keyword evidence="4" id="KW-1185">Reference proteome</keyword>
<dbReference type="PANTHER" id="PTHR47800">
    <property type="entry name" value="C2 DOMAIN-CONTAINING PROTEIN"/>
    <property type="match status" value="1"/>
</dbReference>
<dbReference type="Gene3D" id="2.60.40.150">
    <property type="entry name" value="C2 domain"/>
    <property type="match status" value="1"/>
</dbReference>
<dbReference type="OrthoDB" id="73919at2759"/>
<dbReference type="RefSeq" id="XP_008719222.1">
    <property type="nucleotide sequence ID" value="XM_008721000.1"/>
</dbReference>
<feature type="region of interest" description="Disordered" evidence="1">
    <location>
        <begin position="509"/>
        <end position="684"/>
    </location>
</feature>
<dbReference type="Pfam" id="PF00168">
    <property type="entry name" value="C2"/>
    <property type="match status" value="1"/>
</dbReference>
<feature type="region of interest" description="Disordered" evidence="1">
    <location>
        <begin position="422"/>
        <end position="453"/>
    </location>
</feature>
<organism evidence="3 4">
    <name type="scientific">Cyphellophora europaea (strain CBS 101466)</name>
    <name type="common">Phialophora europaea</name>
    <dbReference type="NCBI Taxonomy" id="1220924"/>
    <lineage>
        <taxon>Eukaryota</taxon>
        <taxon>Fungi</taxon>
        <taxon>Dikarya</taxon>
        <taxon>Ascomycota</taxon>
        <taxon>Pezizomycotina</taxon>
        <taxon>Eurotiomycetes</taxon>
        <taxon>Chaetothyriomycetidae</taxon>
        <taxon>Chaetothyriales</taxon>
        <taxon>Cyphellophoraceae</taxon>
        <taxon>Cyphellophora</taxon>
    </lineage>
</organism>
<dbReference type="AlphaFoldDB" id="W2RSB1"/>
<dbReference type="STRING" id="1220924.W2RSB1"/>
<dbReference type="InParanoid" id="W2RSB1"/>
<accession>W2RSB1</accession>
<evidence type="ECO:0000313" key="4">
    <source>
        <dbReference type="Proteomes" id="UP000030752"/>
    </source>
</evidence>
<sequence>MADTNNSSTAAEDSNPILRHARDQEIDRFGARLIDKTQQWQDQFQASKPEKQNTSDTTKSKKGPPGGFDATPVPDAPPGYTLRVTFVRADNLPYADLGTLSADPYIIATLKTSLPKRHKEDSPLRIRIPTVHRNTNPVWNAEWVIANVPASGFYLKCRLYDEDPADHDDRLGNVHINVPAIHNDWTGFKEQTYELKKRMGSKRAYTFRGCAAMFSRSVKFSGSLVVTIENLGPTQDENGGRAYTVAPLAWSQHYSPLIGRLTGTKERDEDKDGKPGVDRYNFQAIQMQLKGPVPAELYHRYVEFKPFVAGMFTDKSLRGRILNRALHHQHARIYNYDKSTVYGKYEEPCPEMTKKFLEFCHWDQGGRIFTYVLTLDGHFRFTETGKEFGIDLLSKHTMHSDVSIYIAFSGEFFIRRLRHPHGRRPESGNSGEAVDDLLPPEDDHVEEERSRNKNLKFQDPKYYELVIDNDSGTYRPNAKMLSKLKGFFAQNLPGLKVATLDCQADEEKMNKLKDEQREKKKHTGAHITYLQNSSMSSISSSEEEELNNRADGQVKEPKYKHEYHKYMGRGEDKHHGDGSAAKSDTNAGEKGSNGSASPASPTNEKAVESADDGDTQTNVDESNKSDEKSSNPLIHPWKSGAQHLTVNGVVGKHAQKQAKEEGEARGEALNDHYEKQDEKSSTPS</sequence>
<dbReference type="Proteomes" id="UP000030752">
    <property type="component" value="Unassembled WGS sequence"/>
</dbReference>
<dbReference type="PROSITE" id="PS50004">
    <property type="entry name" value="C2"/>
    <property type="match status" value="1"/>
</dbReference>
<feature type="compositionally biased region" description="Basic and acidic residues" evidence="1">
    <location>
        <begin position="546"/>
        <end position="577"/>
    </location>
</feature>